<keyword evidence="2" id="KW-0067">ATP-binding</keyword>
<dbReference type="Proteomes" id="UP001379533">
    <property type="component" value="Chromosome"/>
</dbReference>
<dbReference type="SUPFAM" id="SSF52540">
    <property type="entry name" value="P-loop containing nucleoside triphosphate hydrolases"/>
    <property type="match status" value="1"/>
</dbReference>
<dbReference type="InterPro" id="IPR001789">
    <property type="entry name" value="Sig_transdc_resp-reg_receiver"/>
</dbReference>
<dbReference type="PROSITE" id="PS50045">
    <property type="entry name" value="SIGMA54_INTERACT_4"/>
    <property type="match status" value="1"/>
</dbReference>
<dbReference type="InterPro" id="IPR002197">
    <property type="entry name" value="HTH_Fis"/>
</dbReference>
<dbReference type="InterPro" id="IPR025662">
    <property type="entry name" value="Sigma_54_int_dom_ATP-bd_1"/>
</dbReference>
<gene>
    <name evidence="9" type="ORF">LZC95_53435</name>
</gene>
<evidence type="ECO:0000313" key="10">
    <source>
        <dbReference type="Proteomes" id="UP001379533"/>
    </source>
</evidence>
<dbReference type="PROSITE" id="PS50110">
    <property type="entry name" value="RESPONSE_REGULATORY"/>
    <property type="match status" value="1"/>
</dbReference>
<name>A0ABZ2KCM4_9BACT</name>
<evidence type="ECO:0000256" key="1">
    <source>
        <dbReference type="ARBA" id="ARBA00022741"/>
    </source>
</evidence>
<reference evidence="9 10" key="1">
    <citation type="submission" date="2021-12" db="EMBL/GenBank/DDBJ databases">
        <title>Discovery of the Pendulisporaceae a myxobacterial family with distinct sporulation behavior and unique specialized metabolism.</title>
        <authorList>
            <person name="Garcia R."/>
            <person name="Popoff A."/>
            <person name="Bader C.D."/>
            <person name="Loehr J."/>
            <person name="Walesch S."/>
            <person name="Walt C."/>
            <person name="Boldt J."/>
            <person name="Bunk B."/>
            <person name="Haeckl F.J.F.P.J."/>
            <person name="Gunesch A.P."/>
            <person name="Birkelbach J."/>
            <person name="Nuebel U."/>
            <person name="Pietschmann T."/>
            <person name="Bach T."/>
            <person name="Mueller R."/>
        </authorList>
    </citation>
    <scope>NUCLEOTIDE SEQUENCE [LARGE SCALE GENOMIC DNA]</scope>
    <source>
        <strain evidence="9 10">MSr12523</strain>
    </source>
</reference>
<evidence type="ECO:0000256" key="3">
    <source>
        <dbReference type="ARBA" id="ARBA00023015"/>
    </source>
</evidence>
<proteinExistence type="predicted"/>
<dbReference type="InterPro" id="IPR009057">
    <property type="entry name" value="Homeodomain-like_sf"/>
</dbReference>
<evidence type="ECO:0000256" key="5">
    <source>
        <dbReference type="ARBA" id="ARBA00023163"/>
    </source>
</evidence>
<dbReference type="InterPro" id="IPR058031">
    <property type="entry name" value="AAA_lid_NorR"/>
</dbReference>
<sequence length="452" mass="49018">MRDQSVLVVEDDVAVGKVLAALLEHEGFQTRHVTSGEEALGVLESSAFDVVISDVRMPGMSGMDLLAKLGVAFPELPVILLTAHGSVPLAVEAMKAGARDFLLKPFQREELLFVVEKALAHAKPEAGRAPPLLVRDESSVMVGGSPAMHQVLGTVRKVASGTATVLIRGETGTGKELVARALHEQGARKEQPFVRVHCAALPDALLESELFGYEKGAFTGAQARKPGRVELAHRGTLFLDEIGDITPQVQVKLLRVLQEREFERVGGTQTIKVDVRFVAATHRDLEAMVSKGDFREDLFYRLNVVPIHVPPLRARAEDIEALARHFVKTLGKANGKAGMELESAAIDALRAYAWPGNVRQLQNLMERLVVLTEGMTIRRADVERELPAAGASSSAPKLETDGASLDAHRLAAEKEALIRALAQAKNNRTLAARLLNVSRRTLYNKLAEHGLG</sequence>
<dbReference type="PROSITE" id="PS00675">
    <property type="entry name" value="SIGMA54_INTERACT_1"/>
    <property type="match status" value="1"/>
</dbReference>
<dbReference type="Gene3D" id="1.10.8.60">
    <property type="match status" value="1"/>
</dbReference>
<keyword evidence="10" id="KW-1185">Reference proteome</keyword>
<evidence type="ECO:0000313" key="9">
    <source>
        <dbReference type="EMBL" id="WXA95212.1"/>
    </source>
</evidence>
<organism evidence="9 10">
    <name type="scientific">Pendulispora brunnea</name>
    <dbReference type="NCBI Taxonomy" id="2905690"/>
    <lineage>
        <taxon>Bacteria</taxon>
        <taxon>Pseudomonadati</taxon>
        <taxon>Myxococcota</taxon>
        <taxon>Myxococcia</taxon>
        <taxon>Myxococcales</taxon>
        <taxon>Sorangiineae</taxon>
        <taxon>Pendulisporaceae</taxon>
        <taxon>Pendulispora</taxon>
    </lineage>
</organism>
<dbReference type="PRINTS" id="PR01590">
    <property type="entry name" value="HTHFIS"/>
</dbReference>
<evidence type="ECO:0000256" key="4">
    <source>
        <dbReference type="ARBA" id="ARBA00023125"/>
    </source>
</evidence>
<dbReference type="RefSeq" id="WP_394845821.1">
    <property type="nucleotide sequence ID" value="NZ_CP089982.1"/>
</dbReference>
<dbReference type="CDD" id="cd00009">
    <property type="entry name" value="AAA"/>
    <property type="match status" value="1"/>
</dbReference>
<dbReference type="SUPFAM" id="SSF52172">
    <property type="entry name" value="CheY-like"/>
    <property type="match status" value="1"/>
</dbReference>
<dbReference type="InterPro" id="IPR003593">
    <property type="entry name" value="AAA+_ATPase"/>
</dbReference>
<dbReference type="Pfam" id="PF00158">
    <property type="entry name" value="Sigma54_activat"/>
    <property type="match status" value="1"/>
</dbReference>
<accession>A0ABZ2KCM4</accession>
<feature type="domain" description="Sigma-54 factor interaction" evidence="7">
    <location>
        <begin position="141"/>
        <end position="370"/>
    </location>
</feature>
<dbReference type="Pfam" id="PF25601">
    <property type="entry name" value="AAA_lid_14"/>
    <property type="match status" value="1"/>
</dbReference>
<dbReference type="EMBL" id="CP089982">
    <property type="protein sequence ID" value="WXA95212.1"/>
    <property type="molecule type" value="Genomic_DNA"/>
</dbReference>
<dbReference type="Gene3D" id="3.40.50.300">
    <property type="entry name" value="P-loop containing nucleotide triphosphate hydrolases"/>
    <property type="match status" value="1"/>
</dbReference>
<keyword evidence="1" id="KW-0547">Nucleotide-binding</keyword>
<dbReference type="InterPro" id="IPR025944">
    <property type="entry name" value="Sigma_54_int_dom_CS"/>
</dbReference>
<dbReference type="InterPro" id="IPR011006">
    <property type="entry name" value="CheY-like_superfamily"/>
</dbReference>
<dbReference type="SMART" id="SM00448">
    <property type="entry name" value="REC"/>
    <property type="match status" value="1"/>
</dbReference>
<feature type="domain" description="Response regulatory" evidence="8">
    <location>
        <begin position="5"/>
        <end position="119"/>
    </location>
</feature>
<evidence type="ECO:0000259" key="8">
    <source>
        <dbReference type="PROSITE" id="PS50110"/>
    </source>
</evidence>
<dbReference type="Pfam" id="PF00072">
    <property type="entry name" value="Response_reg"/>
    <property type="match status" value="1"/>
</dbReference>
<dbReference type="Pfam" id="PF02954">
    <property type="entry name" value="HTH_8"/>
    <property type="match status" value="1"/>
</dbReference>
<evidence type="ECO:0000259" key="7">
    <source>
        <dbReference type="PROSITE" id="PS50045"/>
    </source>
</evidence>
<dbReference type="PANTHER" id="PTHR32071">
    <property type="entry name" value="TRANSCRIPTIONAL REGULATORY PROTEIN"/>
    <property type="match status" value="1"/>
</dbReference>
<evidence type="ECO:0000256" key="2">
    <source>
        <dbReference type="ARBA" id="ARBA00022840"/>
    </source>
</evidence>
<dbReference type="PROSITE" id="PS00688">
    <property type="entry name" value="SIGMA54_INTERACT_3"/>
    <property type="match status" value="1"/>
</dbReference>
<evidence type="ECO:0000256" key="6">
    <source>
        <dbReference type="PROSITE-ProRule" id="PRU00169"/>
    </source>
</evidence>
<keyword evidence="5" id="KW-0804">Transcription</keyword>
<dbReference type="PANTHER" id="PTHR32071:SF117">
    <property type="entry name" value="PTS-DEPENDENT DIHYDROXYACETONE KINASE OPERON REGULATORY PROTEIN-RELATED"/>
    <property type="match status" value="1"/>
</dbReference>
<dbReference type="Gene3D" id="3.40.50.2300">
    <property type="match status" value="1"/>
</dbReference>
<dbReference type="SMART" id="SM00382">
    <property type="entry name" value="AAA"/>
    <property type="match status" value="1"/>
</dbReference>
<dbReference type="SUPFAM" id="SSF46689">
    <property type="entry name" value="Homeodomain-like"/>
    <property type="match status" value="1"/>
</dbReference>
<protein>
    <submittedName>
        <fullName evidence="9">Sigma-54 dependent transcriptional regulator</fullName>
    </submittedName>
</protein>
<keyword evidence="6" id="KW-0597">Phosphoprotein</keyword>
<keyword evidence="3" id="KW-0805">Transcription regulation</keyword>
<feature type="modified residue" description="4-aspartylphosphate" evidence="6">
    <location>
        <position position="54"/>
    </location>
</feature>
<dbReference type="InterPro" id="IPR027417">
    <property type="entry name" value="P-loop_NTPase"/>
</dbReference>
<dbReference type="Gene3D" id="1.10.10.60">
    <property type="entry name" value="Homeodomain-like"/>
    <property type="match status" value="1"/>
</dbReference>
<dbReference type="InterPro" id="IPR002078">
    <property type="entry name" value="Sigma_54_int"/>
</dbReference>
<keyword evidence="4" id="KW-0238">DNA-binding</keyword>